<evidence type="ECO:0000259" key="3">
    <source>
        <dbReference type="Pfam" id="PF01636"/>
    </source>
</evidence>
<dbReference type="Gene3D" id="3.90.1200.10">
    <property type="match status" value="1"/>
</dbReference>
<keyword evidence="4" id="KW-0456">Lyase</keyword>
<keyword evidence="5" id="KW-1185">Reference proteome</keyword>
<dbReference type="Gene3D" id="3.90.1150.10">
    <property type="entry name" value="Aspartate Aminotransferase, domain 1"/>
    <property type="match status" value="1"/>
</dbReference>
<comment type="similarity">
    <text evidence="1">Belongs to the class-III pyridoxal-phosphate-dependent aminotransferase family.</text>
</comment>
<evidence type="ECO:0000313" key="5">
    <source>
        <dbReference type="Proteomes" id="UP000269998"/>
    </source>
</evidence>
<dbReference type="NCBIfam" id="NF004800">
    <property type="entry name" value="PRK06149.1"/>
    <property type="match status" value="1"/>
</dbReference>
<dbReference type="EMBL" id="LR130759">
    <property type="protein sequence ID" value="VDM88509.1"/>
    <property type="molecule type" value="Genomic_DNA"/>
</dbReference>
<evidence type="ECO:0000313" key="4">
    <source>
        <dbReference type="EMBL" id="VDM88509.1"/>
    </source>
</evidence>
<dbReference type="Pfam" id="PF01636">
    <property type="entry name" value="APH"/>
    <property type="match status" value="1"/>
</dbReference>
<dbReference type="InterPro" id="IPR015424">
    <property type="entry name" value="PyrdxlP-dep_Trfase"/>
</dbReference>
<dbReference type="KEGG" id="mbai:MB901379_02071"/>
<reference evidence="5" key="1">
    <citation type="submission" date="2018-02" db="EMBL/GenBank/DDBJ databases">
        <authorList>
            <person name="Seth-Smith MB H."/>
            <person name="Seth-Smith H."/>
        </authorList>
    </citation>
    <scope>NUCLEOTIDE SEQUENCE [LARGE SCALE GENOMIC DNA]</scope>
</reference>
<organism evidence="4 5">
    <name type="scientific">Mycobacterium basiliense</name>
    <dbReference type="NCBI Taxonomy" id="2094119"/>
    <lineage>
        <taxon>Bacteria</taxon>
        <taxon>Bacillati</taxon>
        <taxon>Actinomycetota</taxon>
        <taxon>Actinomycetes</taxon>
        <taxon>Mycobacteriales</taxon>
        <taxon>Mycobacteriaceae</taxon>
        <taxon>Mycobacterium</taxon>
    </lineage>
</organism>
<evidence type="ECO:0000256" key="2">
    <source>
        <dbReference type="ARBA" id="ARBA00022898"/>
    </source>
</evidence>
<dbReference type="GO" id="GO:0008483">
    <property type="term" value="F:transaminase activity"/>
    <property type="evidence" value="ECO:0007669"/>
    <property type="project" value="InterPro"/>
</dbReference>
<dbReference type="InterPro" id="IPR015422">
    <property type="entry name" value="PyrdxlP-dep_Trfase_small"/>
</dbReference>
<dbReference type="InterPro" id="IPR005814">
    <property type="entry name" value="Aminotrans_3"/>
</dbReference>
<dbReference type="PANTHER" id="PTHR45688">
    <property type="match status" value="1"/>
</dbReference>
<dbReference type="Pfam" id="PF00202">
    <property type="entry name" value="Aminotran_3"/>
    <property type="match status" value="1"/>
</dbReference>
<accession>A0A447GDQ0</accession>
<dbReference type="SUPFAM" id="SSF56112">
    <property type="entry name" value="Protein kinase-like (PK-like)"/>
    <property type="match status" value="1"/>
</dbReference>
<sequence>MKSVKAPTGFDFFAHPELPAPPVTEGDAEKFVVENYGTTAQATNLGSQQDANFLMTDPHGNTVGVLKVANAVFGTDEIGAQVEAVEWVAERDSALRLPRAIPDRRGQQHTLMSIGQQALGTARLLTFLPGGTLSQSGYLAPSVLAGMGNLTGRVSRALASFDHPGLDRVLQWDPRFAGEAVDALVGYVTDPAEAHRVSVATSTAVNTLQRLNPQLPRQAVHLDITDTNTVGSLGHDGRRHPDGVIDFGDLTTTWAVAELATTVAACLHHPGAEPAALLPLIAAFHAIRPLSGDEVEALWPMVIARATVLLVSDLQQVAIDPDNEYAANTVQRERAILDQALLIPVPVMTGLINDRLGIPQRPRHRLPTPRRTIVNFDPNSVATLDLSVESDMADRGAWLDGAPADQLAHAVFASHTCAAATRYAATRMDCIDPLHPQSSPTIATGIDFWPRDDADIFAPWDGDVVGGSGTITLRTASHDLHLTGARPLPTSGPRVKAGQPWAKAGAGQRIHLALRQTGTPVAPHTVRPEYAPGWLAITEDPAVLLGLEPVARAAPDVLERRAASFADVQEHYYDDPPQIERGWRHYLLSTDGRSYLDMVNNVTVLGHAHPDVATAAARQLDRLNTNSRFNYAIVVEFCERLTELLPDPLDTVFLVNSGSEADDLALRLAMAATGRHDVVAVGEAYHGWTYATDAVSTSTADNPNALNTRPSWVHTVESPNSFRGKHRGTAASQYARDAVTVVEGLIRSGRAPAAFISETVYGSAGGMALPDGYLDAVYTAIRAAGGLAIADEVQVGYGRLGKWFWGFEQQGVVPDIVTIAKATGNGHPVGAVITSRAIAQRFRSQGYFFSSTGGSPLSSAVGIAVLDVLKSERLQDNALAVGNHLVARLHDLAAKHPLIGTVHGCGLYIGVELVRDRNTLEPAAEETAAICDRMLELGVIIQPTSERMNVLKTKPPLCIDMTAADYFVDMLDRVLTEGW</sequence>
<dbReference type="SUPFAM" id="SSF53383">
    <property type="entry name" value="PLP-dependent transferases"/>
    <property type="match status" value="1"/>
</dbReference>
<dbReference type="GO" id="GO:0030170">
    <property type="term" value="F:pyridoxal phosphate binding"/>
    <property type="evidence" value="ECO:0007669"/>
    <property type="project" value="InterPro"/>
</dbReference>
<feature type="domain" description="Aminoglycoside phosphotransferase" evidence="3">
    <location>
        <begin position="46"/>
        <end position="268"/>
    </location>
</feature>
<dbReference type="AlphaFoldDB" id="A0A447GDQ0"/>
<dbReference type="EC" id="4.1.1.64" evidence="4"/>
<proteinExistence type="inferred from homology"/>
<dbReference type="InterPro" id="IPR011009">
    <property type="entry name" value="Kinase-like_dom_sf"/>
</dbReference>
<dbReference type="InterPro" id="IPR002575">
    <property type="entry name" value="Aminoglycoside_PTrfase"/>
</dbReference>
<dbReference type="PANTHER" id="PTHR45688:SF13">
    <property type="entry name" value="ALANINE--GLYOXYLATE AMINOTRANSFERASE 2-LIKE"/>
    <property type="match status" value="1"/>
</dbReference>
<dbReference type="InterPro" id="IPR015421">
    <property type="entry name" value="PyrdxlP-dep_Trfase_major"/>
</dbReference>
<dbReference type="OrthoDB" id="9801834at2"/>
<dbReference type="Gene3D" id="3.40.640.10">
    <property type="entry name" value="Type I PLP-dependent aspartate aminotransferase-like (Major domain)"/>
    <property type="match status" value="1"/>
</dbReference>
<dbReference type="Proteomes" id="UP000269998">
    <property type="component" value="Chromosome"/>
</dbReference>
<keyword evidence="2" id="KW-0663">Pyridoxal phosphate</keyword>
<name>A0A447GDQ0_9MYCO</name>
<dbReference type="GO" id="GO:0047432">
    <property type="term" value="F:2,2-dialkylglycine decarboxylase (pyruvate) activity"/>
    <property type="evidence" value="ECO:0007669"/>
    <property type="project" value="UniProtKB-EC"/>
</dbReference>
<dbReference type="RefSeq" id="WP_158016558.1">
    <property type="nucleotide sequence ID" value="NZ_CBCSKE010000043.1"/>
</dbReference>
<gene>
    <name evidence="4" type="primary">dgdA</name>
    <name evidence="4" type="ORF">MB901379_02071</name>
</gene>
<protein>
    <submittedName>
        <fullName evidence="4">2,2-dialkylglycine decarboxylase</fullName>
        <ecNumber evidence="4">4.1.1.64</ecNumber>
    </submittedName>
</protein>
<dbReference type="CDD" id="cd00610">
    <property type="entry name" value="OAT_like"/>
    <property type="match status" value="1"/>
</dbReference>
<evidence type="ECO:0000256" key="1">
    <source>
        <dbReference type="ARBA" id="ARBA00008954"/>
    </source>
</evidence>